<evidence type="ECO:0000256" key="1">
    <source>
        <dbReference type="SAM" id="SignalP"/>
    </source>
</evidence>
<feature type="chain" id="PRO_5017470780" evidence="1">
    <location>
        <begin position="25"/>
        <end position="99"/>
    </location>
</feature>
<dbReference type="PROSITE" id="PS51257">
    <property type="entry name" value="PROKAR_LIPOPROTEIN"/>
    <property type="match status" value="1"/>
</dbReference>
<name>A0A388T7L1_9BACT</name>
<protein>
    <submittedName>
        <fullName evidence="2">Uncharacterized protein</fullName>
    </submittedName>
</protein>
<keyword evidence="1" id="KW-0732">Signal</keyword>
<gene>
    <name evidence="2" type="ORF">HP1_051</name>
</gene>
<evidence type="ECO:0000313" key="2">
    <source>
        <dbReference type="EMBL" id="GBR72319.1"/>
    </source>
</evidence>
<dbReference type="Proteomes" id="UP000276170">
    <property type="component" value="Unassembled WGS sequence"/>
</dbReference>
<feature type="signal peptide" evidence="1">
    <location>
        <begin position="1"/>
        <end position="24"/>
    </location>
</feature>
<proteinExistence type="predicted"/>
<evidence type="ECO:0000313" key="3">
    <source>
        <dbReference type="Proteomes" id="UP000276170"/>
    </source>
</evidence>
<dbReference type="EMBL" id="BGZM01000005">
    <property type="protein sequence ID" value="GBR72319.1"/>
    <property type="molecule type" value="Genomic_DNA"/>
</dbReference>
<keyword evidence="3" id="KW-1185">Reference proteome</keyword>
<reference evidence="2 3" key="1">
    <citation type="journal article" date="2019" name="ISME J.">
        <title>Genome analyses of uncultured TG2/ZB3 bacteria in 'Margulisbacteria' specifically attached to ectosymbiotic spirochetes of protists in the termite gut.</title>
        <authorList>
            <person name="Utami Y.D."/>
            <person name="Kuwahara H."/>
            <person name="Igai K."/>
            <person name="Murakami T."/>
            <person name="Sugaya K."/>
            <person name="Morikawa T."/>
            <person name="Nagura Y."/>
            <person name="Yuki M."/>
            <person name="Deevong P."/>
            <person name="Inoue T."/>
            <person name="Kihara K."/>
            <person name="Lo N."/>
            <person name="Yamada A."/>
            <person name="Ohkuma M."/>
            <person name="Hongoh Y."/>
        </authorList>
    </citation>
    <scope>NUCLEOTIDE SEQUENCE [LARGE SCALE GENOMIC DNA]</scope>
    <source>
        <strain evidence="2">HsPyr-01</strain>
    </source>
</reference>
<accession>A0A388T7L1</accession>
<sequence>MKKILVLLSIVLTGILFTGCNKQAAATDGLWGELAKLKSDNKWVDLSWEVSPETPHWWGFDPLVVTPKYTFDGTFKDFGNNDNNSFAEIYPWLVLIFFI</sequence>
<dbReference type="AlphaFoldDB" id="A0A388T7L1"/>
<comment type="caution">
    <text evidence="2">The sequence shown here is derived from an EMBL/GenBank/DDBJ whole genome shotgun (WGS) entry which is preliminary data.</text>
</comment>
<organism evidence="2 3">
    <name type="scientific">Candidatus Termititenax spirochaetophilus</name>
    <dbReference type="NCBI Taxonomy" id="2218522"/>
    <lineage>
        <taxon>Bacteria</taxon>
        <taxon>Bacillati</taxon>
        <taxon>Candidatus Margulisiibacteriota</taxon>
        <taxon>Candidatus Termititenacia</taxon>
        <taxon>Candidatus Termititenacales</taxon>
        <taxon>Candidatus Termititenacaceae</taxon>
        <taxon>Candidatus Termititenax</taxon>
    </lineage>
</organism>